<evidence type="ECO:0000256" key="2">
    <source>
        <dbReference type="ARBA" id="ARBA00012499"/>
    </source>
</evidence>
<gene>
    <name evidence="6" type="primary">msrB</name>
    <name evidence="6" type="ORF">MW290_32430</name>
</gene>
<dbReference type="PANTHER" id="PTHR10173:SF52">
    <property type="entry name" value="METHIONINE-R-SULFOXIDE REDUCTASE B1"/>
    <property type="match status" value="1"/>
</dbReference>
<comment type="catalytic activity">
    <reaction evidence="4">
        <text>L-methionyl-[protein] + [thioredoxin]-disulfide + H2O = L-methionyl-(R)-S-oxide-[protein] + [thioredoxin]-dithiol</text>
        <dbReference type="Rhea" id="RHEA:24164"/>
        <dbReference type="Rhea" id="RHEA-COMP:10698"/>
        <dbReference type="Rhea" id="RHEA-COMP:10700"/>
        <dbReference type="Rhea" id="RHEA-COMP:12313"/>
        <dbReference type="Rhea" id="RHEA-COMP:12314"/>
        <dbReference type="ChEBI" id="CHEBI:15377"/>
        <dbReference type="ChEBI" id="CHEBI:16044"/>
        <dbReference type="ChEBI" id="CHEBI:29950"/>
        <dbReference type="ChEBI" id="CHEBI:45764"/>
        <dbReference type="ChEBI" id="CHEBI:50058"/>
        <dbReference type="EC" id="1.8.4.12"/>
    </reaction>
</comment>
<dbReference type="EMBL" id="CP097638">
    <property type="protein sequence ID" value="URI12075.1"/>
    <property type="molecule type" value="Genomic_DNA"/>
</dbReference>
<feature type="domain" description="MsrB" evidence="5">
    <location>
        <begin position="35"/>
        <end position="157"/>
    </location>
</feature>
<dbReference type="SUPFAM" id="SSF51316">
    <property type="entry name" value="Mss4-like"/>
    <property type="match status" value="1"/>
</dbReference>
<dbReference type="GO" id="GO:0033743">
    <property type="term" value="F:peptide-methionine (R)-S-oxide reductase activity"/>
    <property type="evidence" value="ECO:0007669"/>
    <property type="project" value="UniProtKB-EC"/>
</dbReference>
<dbReference type="RefSeq" id="WP_250200244.1">
    <property type="nucleotide sequence ID" value="NZ_CP097638.1"/>
</dbReference>
<sequence>MRLQAPMQAFHTWADVISRANSRNPDPPRRLELTEDQWRARLHPEVFNITRRGHTEPAHSSAMCSRFEPGQYACACCGTTLFEAEHKFRSGSGWPSFTRPASDAVVAYRIDDRHGARRIESACNVCDAHLGHVFPDGPPPSGLRMCINALALTHDGGAPTTLSPA</sequence>
<dbReference type="PROSITE" id="PS51790">
    <property type="entry name" value="MSRB"/>
    <property type="match status" value="1"/>
</dbReference>
<geneLocation type="plasmid" evidence="6 7">
    <name>B</name>
</geneLocation>
<dbReference type="EC" id="1.8.4.12" evidence="2"/>
<organism evidence="6 7">
    <name type="scientific">Aquincola tertiaricarbonis</name>
    <dbReference type="NCBI Taxonomy" id="391953"/>
    <lineage>
        <taxon>Bacteria</taxon>
        <taxon>Pseudomonadati</taxon>
        <taxon>Pseudomonadota</taxon>
        <taxon>Betaproteobacteria</taxon>
        <taxon>Burkholderiales</taxon>
        <taxon>Sphaerotilaceae</taxon>
        <taxon>Aquincola</taxon>
    </lineage>
</organism>
<dbReference type="InterPro" id="IPR002579">
    <property type="entry name" value="Met_Sox_Rdtase_MsrB_dom"/>
</dbReference>
<evidence type="ECO:0000256" key="4">
    <source>
        <dbReference type="ARBA" id="ARBA00048488"/>
    </source>
</evidence>
<accession>A0ABY4SIT9</accession>
<keyword evidence="7" id="KW-1185">Reference proteome</keyword>
<keyword evidence="3 6" id="KW-0560">Oxidoreductase</keyword>
<dbReference type="InterPro" id="IPR011057">
    <property type="entry name" value="Mss4-like_sf"/>
</dbReference>
<reference evidence="6" key="1">
    <citation type="submission" date="2022-05" db="EMBL/GenBank/DDBJ databases">
        <title>An RpoN-dependent PEP-CTERM gene is involved in floc formation of an Aquincola tertiaricarbonis strain.</title>
        <authorList>
            <person name="Qiu D."/>
            <person name="Xia M."/>
        </authorList>
    </citation>
    <scope>NUCLEOTIDE SEQUENCE</scope>
    <source>
        <strain evidence="6">RN12</strain>
        <plasmid evidence="6">B</plasmid>
    </source>
</reference>
<evidence type="ECO:0000313" key="7">
    <source>
        <dbReference type="Proteomes" id="UP001056201"/>
    </source>
</evidence>
<dbReference type="Gene3D" id="2.170.150.20">
    <property type="entry name" value="Peptide methionine sulfoxide reductase"/>
    <property type="match status" value="1"/>
</dbReference>
<name>A0ABY4SIT9_AQUTE</name>
<evidence type="ECO:0000256" key="3">
    <source>
        <dbReference type="ARBA" id="ARBA00023002"/>
    </source>
</evidence>
<dbReference type="InterPro" id="IPR028427">
    <property type="entry name" value="Met_Sox_Rdtase_MsrB"/>
</dbReference>
<proteinExistence type="inferred from homology"/>
<evidence type="ECO:0000313" key="6">
    <source>
        <dbReference type="EMBL" id="URI12075.1"/>
    </source>
</evidence>
<dbReference type="Proteomes" id="UP001056201">
    <property type="component" value="Plasmid B"/>
</dbReference>
<protein>
    <recommendedName>
        <fullName evidence="2">peptide-methionine (R)-S-oxide reductase</fullName>
        <ecNumber evidence="2">1.8.4.12</ecNumber>
    </recommendedName>
</protein>
<evidence type="ECO:0000256" key="1">
    <source>
        <dbReference type="ARBA" id="ARBA00007174"/>
    </source>
</evidence>
<comment type="similarity">
    <text evidence="1">Belongs to the MsrB Met sulfoxide reductase family.</text>
</comment>
<keyword evidence="6" id="KW-0614">Plasmid</keyword>
<dbReference type="Pfam" id="PF01641">
    <property type="entry name" value="SelR"/>
    <property type="match status" value="1"/>
</dbReference>
<dbReference type="PANTHER" id="PTHR10173">
    <property type="entry name" value="METHIONINE SULFOXIDE REDUCTASE"/>
    <property type="match status" value="1"/>
</dbReference>
<dbReference type="NCBIfam" id="TIGR00357">
    <property type="entry name" value="peptide-methionine (R)-S-oxide reductase MsrB"/>
    <property type="match status" value="1"/>
</dbReference>
<evidence type="ECO:0000259" key="5">
    <source>
        <dbReference type="PROSITE" id="PS51790"/>
    </source>
</evidence>